<dbReference type="EMBL" id="CP030139">
    <property type="protein sequence ID" value="AZB72712.1"/>
    <property type="molecule type" value="Genomic_DNA"/>
</dbReference>
<gene>
    <name evidence="1" type="ORF">DOP62_08320</name>
</gene>
<reference evidence="1 2" key="1">
    <citation type="journal article" date="2018" name="Sci. Rep.">
        <title>Genome Features and Biochemical Characteristics of a Robust, Fast Growing and Naturally Transformable Cyanobacterium Synechococcus elongatus PCC 11801 Isolated from India.</title>
        <authorList>
            <person name="Jaiswal D."/>
            <person name="Sengupta A."/>
            <person name="Sohoni S."/>
            <person name="Sengupta S."/>
            <person name="Phadnavis A.G."/>
            <person name="Pakrasi H.B."/>
            <person name="Wangikar P.P."/>
        </authorList>
    </citation>
    <scope>NUCLEOTIDE SEQUENCE [LARGE SCALE GENOMIC DNA]</scope>
    <source>
        <strain evidence="1 2">PCC 11801</strain>
    </source>
</reference>
<dbReference type="InterPro" id="IPR006626">
    <property type="entry name" value="PbH1"/>
</dbReference>
<dbReference type="InterPro" id="IPR012334">
    <property type="entry name" value="Pectin_lyas_fold"/>
</dbReference>
<dbReference type="InterPro" id="IPR010221">
    <property type="entry name" value="VCBS_dom"/>
</dbReference>
<dbReference type="Proteomes" id="UP000267249">
    <property type="component" value="Chromosome"/>
</dbReference>
<proteinExistence type="predicted"/>
<dbReference type="Gene3D" id="2.150.10.10">
    <property type="entry name" value="Serralysin-like metalloprotease, C-terminal"/>
    <property type="match status" value="1"/>
</dbReference>
<dbReference type="GO" id="GO:0005509">
    <property type="term" value="F:calcium ion binding"/>
    <property type="evidence" value="ECO:0007669"/>
    <property type="project" value="InterPro"/>
</dbReference>
<dbReference type="InterPro" id="IPR011050">
    <property type="entry name" value="Pectin_lyase_fold/virulence"/>
</dbReference>
<dbReference type="PROSITE" id="PS00330">
    <property type="entry name" value="HEMOLYSIN_CALCIUM"/>
    <property type="match status" value="2"/>
</dbReference>
<dbReference type="InterPro" id="IPR018511">
    <property type="entry name" value="Hemolysin-typ_Ca-bd_CS"/>
</dbReference>
<dbReference type="RefSeq" id="WP_208672901.1">
    <property type="nucleotide sequence ID" value="NZ_CP030139.2"/>
</dbReference>
<name>A0AAN1QNZ8_SYNEL</name>
<dbReference type="PRINTS" id="PR00313">
    <property type="entry name" value="CABNDNGRPT"/>
</dbReference>
<accession>A0AAN1QNZ8</accession>
<organism evidence="1 2">
    <name type="scientific">Synechococcus elongatus PCC 11801</name>
    <dbReference type="NCBI Taxonomy" id="2219813"/>
    <lineage>
        <taxon>Bacteria</taxon>
        <taxon>Bacillati</taxon>
        <taxon>Cyanobacteriota</taxon>
        <taxon>Cyanophyceae</taxon>
        <taxon>Synechococcales</taxon>
        <taxon>Synechococcaceae</taxon>
        <taxon>Synechococcus</taxon>
    </lineage>
</organism>
<protein>
    <submittedName>
        <fullName evidence="1">VCBS domain-containing protein</fullName>
    </submittedName>
</protein>
<evidence type="ECO:0000313" key="1">
    <source>
        <dbReference type="EMBL" id="AZB72712.1"/>
    </source>
</evidence>
<evidence type="ECO:0000313" key="2">
    <source>
        <dbReference type="Proteomes" id="UP000267249"/>
    </source>
</evidence>
<dbReference type="AlphaFoldDB" id="A0AAN1QNZ8"/>
<dbReference type="SUPFAM" id="SSF51120">
    <property type="entry name" value="beta-Roll"/>
    <property type="match status" value="1"/>
</dbReference>
<dbReference type="SMART" id="SM00710">
    <property type="entry name" value="PbH1"/>
    <property type="match status" value="6"/>
</dbReference>
<sequence length="763" mass="78979">MALSSISAFSFLRLFLRLFNFNSRPIAENQTQNLVEDQGLFNGQLVARDPNDDPITFQLAPNQVAPAGFSLNPNGSYSFDRNDPAYDSLGSNDTLSIPINYIVKDSRGAVSQVRTLTIKLTGINDGPTITEGPTVVDNTITFTAVGIDPLIARVGNTDLNPSTVMNGMPTTLTITELATVLTGELNVFDGTNSTNVGLFLGIGTTADDTITVTGTTNPAALYGFAGADTLNGGSGNDTIDGGEDAYMTDEIDVVNYTELLTEDNFSFDNGRLIISTTMSGTDTLANIEKVTDGASTFLIVGTGGFTTIQEAIDSAVEGDTILVAPGNYIENVLINKSNIKLLSIQGYSSTKITGVNDSGLGAIQLSTGLTGIQIGDVDNGFEIIGINGDGAIEKAAVYLQGNQNNILIKGNKIIANGDTGLQSEFSGVLTNITIEGNEFSGQTFVGSEPGGLGFSTQFDLGNNVPRQLVLLGNGGTSPQASSNIIFNNNLVSGTAGGLNSNSQEQGNTLVTIDAVDSSIEGNIFTGFTNRSATALRVRGEGTDVINNTLDQTMGGSSRGITILNANENSSFSGNTLIVGSSPALIFEFTPGADSLIGGSGNDTLAGSGGNDTISGNGGDDFIIGGVGSDELTGGDGADRFVFAAGSSQAVAGKFDTITDFDRTEGDKIILNGIVVDGGGIFPFPDESSLLANLNNGAPLGINGNQVTPGILFRYTVAGTDGYFYYDANNNGLIDGLNTDSGDIFVKVNDVSDLAFADFMSATP</sequence>
<dbReference type="Gene3D" id="2.160.20.10">
    <property type="entry name" value="Single-stranded right-handed beta-helix, Pectin lyase-like"/>
    <property type="match status" value="1"/>
</dbReference>
<dbReference type="InterPro" id="IPR001343">
    <property type="entry name" value="Hemolysn_Ca-bd"/>
</dbReference>
<dbReference type="InterPro" id="IPR011049">
    <property type="entry name" value="Serralysin-like_metalloprot_C"/>
</dbReference>
<dbReference type="NCBIfam" id="TIGR01965">
    <property type="entry name" value="VCBS_repeat"/>
    <property type="match status" value="1"/>
</dbReference>
<dbReference type="SUPFAM" id="SSF51126">
    <property type="entry name" value="Pectin lyase-like"/>
    <property type="match status" value="1"/>
</dbReference>
<dbReference type="Pfam" id="PF00353">
    <property type="entry name" value="HemolysinCabind"/>
    <property type="match status" value="2"/>
</dbReference>